<keyword evidence="9" id="KW-1185">Reference proteome</keyword>
<evidence type="ECO:0000256" key="3">
    <source>
        <dbReference type="ARBA" id="ARBA00022989"/>
    </source>
</evidence>
<feature type="transmembrane region" description="Helical" evidence="6">
    <location>
        <begin position="273"/>
        <end position="293"/>
    </location>
</feature>
<dbReference type="Proteomes" id="UP000695562">
    <property type="component" value="Unassembled WGS sequence"/>
</dbReference>
<organism evidence="8 9">
    <name type="scientific">Polysphondylium violaceum</name>
    <dbReference type="NCBI Taxonomy" id="133409"/>
    <lineage>
        <taxon>Eukaryota</taxon>
        <taxon>Amoebozoa</taxon>
        <taxon>Evosea</taxon>
        <taxon>Eumycetozoa</taxon>
        <taxon>Dictyostelia</taxon>
        <taxon>Dictyosteliales</taxon>
        <taxon>Dictyosteliaceae</taxon>
        <taxon>Polysphondylium</taxon>
    </lineage>
</organism>
<dbReference type="GO" id="GO:0015643">
    <property type="term" value="F:toxic substance binding"/>
    <property type="evidence" value="ECO:0007669"/>
    <property type="project" value="InterPro"/>
</dbReference>
<evidence type="ECO:0000313" key="9">
    <source>
        <dbReference type="Proteomes" id="UP000695562"/>
    </source>
</evidence>
<feature type="transmembrane region" description="Helical" evidence="6">
    <location>
        <begin position="62"/>
        <end position="83"/>
    </location>
</feature>
<dbReference type="Pfam" id="PF06664">
    <property type="entry name" value="WLS-like_TM"/>
    <property type="match status" value="1"/>
</dbReference>
<feature type="transmembrane region" description="Helical" evidence="6">
    <location>
        <begin position="343"/>
        <end position="362"/>
    </location>
</feature>
<dbReference type="PANTHER" id="PTHR31918:SF1">
    <property type="entry name" value="TRANSMEMBRANE PROTEIN 181"/>
    <property type="match status" value="1"/>
</dbReference>
<sequence length="494" mass="55329">MDESEPITGGENQPIAAAGPVNNTSSSKKSSKNNNNTKSTSLGETTHGLILTNIEVASLRKMIIFGVICAVVLLVAIIVGGTGPKVYDSTTYNLYQCPNNSHVYTDQCEGQNSLYSYTSPWEQEMPVVSSLSKFWSLQLTPYSYNTTEPTTELVTFSVLIRGIDENGDHVVRNETTSMNVYCGTGFSKCNTFTIIDEEIINYRVYVVNIYISNATSLFIGDCDFTAWKAHESFSSFEIGVHLTLMIISCIGIIAFLVGMRRYSLISWTFEQKFLFALFFSLLLSNNPLFGLQYATQGWFLPFLNAFFTIIFLSTFSIYSLVALDRVRLEQIRTQWDISSICKCIVVGVFTILGIALFSWINIRDRRDPIIGPATSDGGIQILFYLVATIFICILLWILLLVILTVPIAYGKRHLFLKFIFTAVPITVYVISIISGIFAGTFGPLNANALSVTYYNVLNNVFTAAIAYSYWPHINPFQKQQYGSEEERLFTPNEI</sequence>
<evidence type="ECO:0000256" key="2">
    <source>
        <dbReference type="ARBA" id="ARBA00022692"/>
    </source>
</evidence>
<evidence type="ECO:0000256" key="1">
    <source>
        <dbReference type="ARBA" id="ARBA00004141"/>
    </source>
</evidence>
<evidence type="ECO:0000313" key="8">
    <source>
        <dbReference type="EMBL" id="KAF2070833.1"/>
    </source>
</evidence>
<evidence type="ECO:0000256" key="5">
    <source>
        <dbReference type="SAM" id="MobiDB-lite"/>
    </source>
</evidence>
<comment type="caution">
    <text evidence="8">The sequence shown here is derived from an EMBL/GenBank/DDBJ whole genome shotgun (WGS) entry which is preliminary data.</text>
</comment>
<gene>
    <name evidence="8" type="ORF">CYY_007857</name>
</gene>
<feature type="transmembrane region" description="Helical" evidence="6">
    <location>
        <begin position="382"/>
        <end position="403"/>
    </location>
</feature>
<keyword evidence="2 6" id="KW-0812">Transmembrane</keyword>
<reference evidence="8" key="1">
    <citation type="submission" date="2020-01" db="EMBL/GenBank/DDBJ databases">
        <title>Development of genomics and gene disruption for Polysphondylium violaceum indicates a role for the polyketide synthase stlB in stalk morphogenesis.</title>
        <authorList>
            <person name="Narita B."/>
            <person name="Kawabe Y."/>
            <person name="Kin K."/>
            <person name="Saito T."/>
            <person name="Gibbs R."/>
            <person name="Kuspa A."/>
            <person name="Muzny D."/>
            <person name="Queller D."/>
            <person name="Richards S."/>
            <person name="Strassman J."/>
            <person name="Sucgang R."/>
            <person name="Worley K."/>
            <person name="Schaap P."/>
        </authorList>
    </citation>
    <scope>NUCLEOTIDE SEQUENCE</scope>
    <source>
        <strain evidence="8">QSvi11</strain>
    </source>
</reference>
<dbReference type="AlphaFoldDB" id="A0A8J4PNR8"/>
<feature type="region of interest" description="Disordered" evidence="5">
    <location>
        <begin position="1"/>
        <end position="42"/>
    </location>
</feature>
<dbReference type="OrthoDB" id="28186at2759"/>
<dbReference type="InterPro" id="IPR047843">
    <property type="entry name" value="WLS-like_TM"/>
</dbReference>
<evidence type="ECO:0000256" key="4">
    <source>
        <dbReference type="ARBA" id="ARBA00023136"/>
    </source>
</evidence>
<proteinExistence type="predicted"/>
<feature type="transmembrane region" description="Helical" evidence="6">
    <location>
        <begin position="299"/>
        <end position="323"/>
    </location>
</feature>
<feature type="transmembrane region" description="Helical" evidence="6">
    <location>
        <begin position="238"/>
        <end position="257"/>
    </location>
</feature>
<accession>A0A8J4PNR8</accession>
<comment type="subcellular location">
    <subcellularLocation>
        <location evidence="1">Membrane</location>
        <topology evidence="1">Multi-pass membrane protein</topology>
    </subcellularLocation>
</comment>
<keyword evidence="3 6" id="KW-1133">Transmembrane helix</keyword>
<evidence type="ECO:0000256" key="6">
    <source>
        <dbReference type="SAM" id="Phobius"/>
    </source>
</evidence>
<feature type="compositionally biased region" description="Low complexity" evidence="5">
    <location>
        <begin position="22"/>
        <end position="41"/>
    </location>
</feature>
<name>A0A8J4PNR8_9MYCE</name>
<feature type="domain" description="Wntless-like transmembrane" evidence="7">
    <location>
        <begin position="231"/>
        <end position="472"/>
    </location>
</feature>
<evidence type="ECO:0000259" key="7">
    <source>
        <dbReference type="Pfam" id="PF06664"/>
    </source>
</evidence>
<dbReference type="EMBL" id="AJWJ01000442">
    <property type="protein sequence ID" value="KAF2070833.1"/>
    <property type="molecule type" value="Genomic_DNA"/>
</dbReference>
<protein>
    <recommendedName>
        <fullName evidence="7">Wntless-like transmembrane domain-containing protein</fullName>
    </recommendedName>
</protein>
<dbReference type="PANTHER" id="PTHR31918">
    <property type="entry name" value="TRANSMEMBRANE PROTEIN 181"/>
    <property type="match status" value="1"/>
</dbReference>
<dbReference type="InterPro" id="IPR040416">
    <property type="entry name" value="TMEM181"/>
</dbReference>
<feature type="transmembrane region" description="Helical" evidence="6">
    <location>
        <begin position="451"/>
        <end position="470"/>
    </location>
</feature>
<dbReference type="GO" id="GO:0016020">
    <property type="term" value="C:membrane"/>
    <property type="evidence" value="ECO:0007669"/>
    <property type="project" value="UniProtKB-SubCell"/>
</dbReference>
<feature type="transmembrane region" description="Helical" evidence="6">
    <location>
        <begin position="415"/>
        <end position="439"/>
    </location>
</feature>
<keyword evidence="4 6" id="KW-0472">Membrane</keyword>